<evidence type="ECO:0000256" key="3">
    <source>
        <dbReference type="ARBA" id="ARBA00022603"/>
    </source>
</evidence>
<dbReference type="InterPro" id="IPR055361">
    <property type="entry name" value="tRNA_methyltr_TrmB_bact"/>
</dbReference>
<dbReference type="HAMAP" id="MF_01057">
    <property type="entry name" value="tRNA_methyltr_TrmB"/>
    <property type="match status" value="1"/>
</dbReference>
<dbReference type="InterPro" id="IPR029063">
    <property type="entry name" value="SAM-dependent_MTases_sf"/>
</dbReference>
<dbReference type="SUPFAM" id="SSF53335">
    <property type="entry name" value="S-adenosyl-L-methionine-dependent methyltransferases"/>
    <property type="match status" value="1"/>
</dbReference>
<feature type="binding site" evidence="7">
    <location>
        <position position="117"/>
    </location>
    <ligand>
        <name>S-adenosyl-L-methionine</name>
        <dbReference type="ChEBI" id="CHEBI:59789"/>
    </ligand>
</feature>
<keyword evidence="3 7" id="KW-0489">Methyltransferase</keyword>
<comment type="caution">
    <text evidence="7">Lacks conserved residue(s) required for the propagation of feature annotation.</text>
</comment>
<accession>A0A4R3KWP6</accession>
<dbReference type="Pfam" id="PF02390">
    <property type="entry name" value="Methyltransf_4"/>
    <property type="match status" value="1"/>
</dbReference>
<keyword evidence="4 7" id="KW-0808">Transferase</keyword>
<dbReference type="Proteomes" id="UP000295807">
    <property type="component" value="Unassembled WGS sequence"/>
</dbReference>
<comment type="similarity">
    <text evidence="7">Belongs to the class I-like SAM-binding methyltransferase superfamily. TrmB family.</text>
</comment>
<evidence type="ECO:0000256" key="2">
    <source>
        <dbReference type="ARBA" id="ARBA00003015"/>
    </source>
</evidence>
<dbReference type="Gene3D" id="3.40.50.150">
    <property type="entry name" value="Vaccinia Virus protein VP39"/>
    <property type="match status" value="1"/>
</dbReference>
<evidence type="ECO:0000256" key="6">
    <source>
        <dbReference type="ARBA" id="ARBA00022694"/>
    </source>
</evidence>
<dbReference type="PANTHER" id="PTHR23417:SF14">
    <property type="entry name" value="PENTACOTRIPEPTIDE-REPEAT REGION OF PRORP DOMAIN-CONTAINING PROTEIN"/>
    <property type="match status" value="1"/>
</dbReference>
<dbReference type="PROSITE" id="PS51625">
    <property type="entry name" value="SAM_MT_TRMB"/>
    <property type="match status" value="1"/>
</dbReference>
<comment type="function">
    <text evidence="2 7">Catalyzes the formation of N(7)-methylguanine at position 46 (m7G46) in tRNA.</text>
</comment>
<feature type="binding site" evidence="7">
    <location>
        <position position="43"/>
    </location>
    <ligand>
        <name>S-adenosyl-L-methionine</name>
        <dbReference type="ChEBI" id="CHEBI:59789"/>
    </ligand>
</feature>
<dbReference type="RefSeq" id="WP_132128242.1">
    <property type="nucleotide sequence ID" value="NZ_SMAD01000002.1"/>
</dbReference>
<evidence type="ECO:0000256" key="5">
    <source>
        <dbReference type="ARBA" id="ARBA00022691"/>
    </source>
</evidence>
<dbReference type="CDD" id="cd02440">
    <property type="entry name" value="AdoMet_MTases"/>
    <property type="match status" value="1"/>
</dbReference>
<dbReference type="NCBIfam" id="NF001080">
    <property type="entry name" value="PRK00121.2-2"/>
    <property type="match status" value="1"/>
</dbReference>
<evidence type="ECO:0000313" key="8">
    <source>
        <dbReference type="EMBL" id="TCS89156.1"/>
    </source>
</evidence>
<comment type="caution">
    <text evidence="8">The sequence shown here is derived from an EMBL/GenBank/DDBJ whole genome shotgun (WGS) entry which is preliminary data.</text>
</comment>
<organism evidence="8 9">
    <name type="scientific">Anseongella ginsenosidimutans</name>
    <dbReference type="NCBI Taxonomy" id="496056"/>
    <lineage>
        <taxon>Bacteria</taxon>
        <taxon>Pseudomonadati</taxon>
        <taxon>Bacteroidota</taxon>
        <taxon>Sphingobacteriia</taxon>
        <taxon>Sphingobacteriales</taxon>
        <taxon>Sphingobacteriaceae</taxon>
        <taxon>Anseongella</taxon>
    </lineage>
</organism>
<reference evidence="8 9" key="1">
    <citation type="submission" date="2019-03" db="EMBL/GenBank/DDBJ databases">
        <title>Genomic Encyclopedia of Type Strains, Phase IV (KMG-IV): sequencing the most valuable type-strain genomes for metagenomic binning, comparative biology and taxonomic classification.</title>
        <authorList>
            <person name="Goeker M."/>
        </authorList>
    </citation>
    <scope>NUCLEOTIDE SEQUENCE [LARGE SCALE GENOMIC DNA]</scope>
    <source>
        <strain evidence="8 9">DSM 21100</strain>
    </source>
</reference>
<feature type="binding site" evidence="7">
    <location>
        <position position="68"/>
    </location>
    <ligand>
        <name>S-adenosyl-L-methionine</name>
        <dbReference type="ChEBI" id="CHEBI:59789"/>
    </ligand>
</feature>
<keyword evidence="5 7" id="KW-0949">S-adenosyl-L-methionine</keyword>
<comment type="pathway">
    <text evidence="7">tRNA modification; N(7)-methylguanine-tRNA biosynthesis.</text>
</comment>
<name>A0A4R3KWP6_9SPHI</name>
<dbReference type="GO" id="GO:0008176">
    <property type="term" value="F:tRNA (guanine(46)-N7)-methyltransferase activity"/>
    <property type="evidence" value="ECO:0007669"/>
    <property type="project" value="UniProtKB-UniRule"/>
</dbReference>
<dbReference type="GO" id="GO:0043527">
    <property type="term" value="C:tRNA methyltransferase complex"/>
    <property type="evidence" value="ECO:0007669"/>
    <property type="project" value="TreeGrafter"/>
</dbReference>
<comment type="catalytic activity">
    <reaction evidence="1 7">
        <text>guanosine(46) in tRNA + S-adenosyl-L-methionine = N(7)-methylguanosine(46) in tRNA + S-adenosyl-L-homocysteine</text>
        <dbReference type="Rhea" id="RHEA:42708"/>
        <dbReference type="Rhea" id="RHEA-COMP:10188"/>
        <dbReference type="Rhea" id="RHEA-COMP:10189"/>
        <dbReference type="ChEBI" id="CHEBI:57856"/>
        <dbReference type="ChEBI" id="CHEBI:59789"/>
        <dbReference type="ChEBI" id="CHEBI:74269"/>
        <dbReference type="ChEBI" id="CHEBI:74480"/>
        <dbReference type="EC" id="2.1.1.33"/>
    </reaction>
</comment>
<proteinExistence type="inferred from homology"/>
<dbReference type="EC" id="2.1.1.33" evidence="7"/>
<evidence type="ECO:0000313" key="9">
    <source>
        <dbReference type="Proteomes" id="UP000295807"/>
    </source>
</evidence>
<feature type="binding site" evidence="7">
    <location>
        <position position="153"/>
    </location>
    <ligand>
        <name>substrate</name>
    </ligand>
</feature>
<protein>
    <recommendedName>
        <fullName evidence="7">tRNA (guanine-N(7)-)-methyltransferase</fullName>
        <ecNumber evidence="7">2.1.1.33</ecNumber>
    </recommendedName>
    <alternativeName>
        <fullName evidence="7">tRNA (guanine(46)-N(7))-methyltransferase</fullName>
    </alternativeName>
    <alternativeName>
        <fullName evidence="7">tRNA(m7G46)-methyltransferase</fullName>
    </alternativeName>
</protein>
<evidence type="ECO:0000256" key="4">
    <source>
        <dbReference type="ARBA" id="ARBA00022679"/>
    </source>
</evidence>
<dbReference type="AlphaFoldDB" id="A0A4R3KWP6"/>
<dbReference type="NCBIfam" id="TIGR00091">
    <property type="entry name" value="tRNA (guanosine(46)-N7)-methyltransferase TrmB"/>
    <property type="match status" value="1"/>
</dbReference>
<dbReference type="PANTHER" id="PTHR23417">
    <property type="entry name" value="3-DEOXY-D-MANNO-OCTULOSONIC-ACID TRANSFERASE/TRNA GUANINE-N 7 - -METHYLTRANSFERASE"/>
    <property type="match status" value="1"/>
</dbReference>
<dbReference type="InterPro" id="IPR003358">
    <property type="entry name" value="tRNA_(Gua-N-7)_MeTrfase_Trmb"/>
</dbReference>
<gene>
    <name evidence="7" type="primary">trmB</name>
    <name evidence="8" type="ORF">EDD80_102350</name>
</gene>
<dbReference type="EMBL" id="SMAD01000002">
    <property type="protein sequence ID" value="TCS89156.1"/>
    <property type="molecule type" value="Genomic_DNA"/>
</dbReference>
<evidence type="ECO:0000256" key="1">
    <source>
        <dbReference type="ARBA" id="ARBA00000142"/>
    </source>
</evidence>
<keyword evidence="6 7" id="KW-0819">tRNA processing</keyword>
<feature type="binding site" evidence="7">
    <location>
        <begin position="193"/>
        <end position="196"/>
    </location>
    <ligand>
        <name>substrate</name>
    </ligand>
</feature>
<evidence type="ECO:0000256" key="7">
    <source>
        <dbReference type="HAMAP-Rule" id="MF_01057"/>
    </source>
</evidence>
<dbReference type="OrthoDB" id="9802090at2"/>
<dbReference type="UniPathway" id="UPA00989"/>
<sequence>MTKRKLQRFAETETFGNVFHKQCEFKGNWNTSYFRNENPIVLELGCGRGEYTVNMGQKMPKKNFIGIDIKGARLWRGAKTAYEEGMKNIAFLRIQIETIENFFAPGEVSELWITFPDPQIQVSRARKRLTSPRFLNHYHQILRPGGRIHLKTDSRELYEFTLEMIERYGLILHNYTHDLYGSQLLDDTLSIQTKYESVYLREGKNIHYLCFSLPENYQPIDWKEAHKQARGSLDEPTK</sequence>
<keyword evidence="9" id="KW-1185">Reference proteome</keyword>